<dbReference type="AlphaFoldDB" id="A0AAW1YWU1"/>
<sequence>VFIGAKTPQVDARLKSEHLPIRVPPTPTSLSSFSAHVQFHLCPDLNQVQISVPKPHSVQSPDSSSSDK</sequence>
<accession>A0AAW1YWU1</accession>
<dbReference type="Proteomes" id="UP001479290">
    <property type="component" value="Unassembled WGS sequence"/>
</dbReference>
<dbReference type="EMBL" id="JAWDJR010000024">
    <property type="protein sequence ID" value="KAK9952499.1"/>
    <property type="molecule type" value="Genomic_DNA"/>
</dbReference>
<evidence type="ECO:0000313" key="2">
    <source>
        <dbReference type="Proteomes" id="UP001479290"/>
    </source>
</evidence>
<proteinExistence type="predicted"/>
<protein>
    <submittedName>
        <fullName evidence="1">Uncharacterized protein</fullName>
    </submittedName>
</protein>
<organism evidence="1 2">
    <name type="scientific">Culter alburnus</name>
    <name type="common">Topmouth culter</name>
    <dbReference type="NCBI Taxonomy" id="194366"/>
    <lineage>
        <taxon>Eukaryota</taxon>
        <taxon>Metazoa</taxon>
        <taxon>Chordata</taxon>
        <taxon>Craniata</taxon>
        <taxon>Vertebrata</taxon>
        <taxon>Euteleostomi</taxon>
        <taxon>Actinopterygii</taxon>
        <taxon>Neopterygii</taxon>
        <taxon>Teleostei</taxon>
        <taxon>Ostariophysi</taxon>
        <taxon>Cypriniformes</taxon>
        <taxon>Xenocyprididae</taxon>
        <taxon>Xenocypridinae</taxon>
        <taxon>Culter</taxon>
    </lineage>
</organism>
<gene>
    <name evidence="1" type="ORF">ABG768_018338</name>
</gene>
<feature type="non-terminal residue" evidence="1">
    <location>
        <position position="68"/>
    </location>
</feature>
<name>A0AAW1YWU1_CULAL</name>
<feature type="non-terminal residue" evidence="1">
    <location>
        <position position="1"/>
    </location>
</feature>
<comment type="caution">
    <text evidence="1">The sequence shown here is derived from an EMBL/GenBank/DDBJ whole genome shotgun (WGS) entry which is preliminary data.</text>
</comment>
<keyword evidence="2" id="KW-1185">Reference proteome</keyword>
<reference evidence="1 2" key="1">
    <citation type="submission" date="2024-05" db="EMBL/GenBank/DDBJ databases">
        <title>A high-quality chromosomal-level genome assembly of Topmouth culter (Culter alburnus).</title>
        <authorList>
            <person name="Zhao H."/>
        </authorList>
    </citation>
    <scope>NUCLEOTIDE SEQUENCE [LARGE SCALE GENOMIC DNA]</scope>
    <source>
        <strain evidence="1">CATC2023</strain>
        <tissue evidence="1">Muscle</tissue>
    </source>
</reference>
<evidence type="ECO:0000313" key="1">
    <source>
        <dbReference type="EMBL" id="KAK9952499.1"/>
    </source>
</evidence>